<proteinExistence type="predicted"/>
<dbReference type="InterPro" id="IPR035437">
    <property type="entry name" value="SNase_OB-fold_sf"/>
</dbReference>
<dbReference type="STRING" id="1612308.SAMN05444581_107168"/>
<evidence type="ECO:0000313" key="2">
    <source>
        <dbReference type="Proteomes" id="UP000198755"/>
    </source>
</evidence>
<dbReference type="SUPFAM" id="SSF50199">
    <property type="entry name" value="Staphylococcal nuclease"/>
    <property type="match status" value="1"/>
</dbReference>
<reference evidence="1 2" key="1">
    <citation type="submission" date="2016-10" db="EMBL/GenBank/DDBJ databases">
        <authorList>
            <person name="de Groot N.N."/>
        </authorList>
    </citation>
    <scope>NUCLEOTIDE SEQUENCE [LARGE SCALE GENOMIC DNA]</scope>
    <source>
        <strain evidence="1 2">NE2</strain>
    </source>
</reference>
<sequence length="243" mass="26720">MSVNERIDLTLEDGRILKLAGLDPPRPTPLDPYLDIMTRDKVADWLTGREIWFRQVEGRRDRWGRVTVEAFARAGAPGSPIMPVRRAVLEAGLARYEADSARPCGAQMLAAEASARAGRLGLWADPYYAVLKPTDRGAFTERAGTSVIVEGEVSGVDVGRYRSTLFFGPRRSRDFAVTVAQRAIKLFESAGLDLAALKGQKIRVRGLLDLRFGPQVEISNPDEVEVIKTVQGDGASDPSVERR</sequence>
<keyword evidence="2" id="KW-1185">Reference proteome</keyword>
<dbReference type="EMBL" id="FOSN01000007">
    <property type="protein sequence ID" value="SFK40595.1"/>
    <property type="molecule type" value="Genomic_DNA"/>
</dbReference>
<accession>A0A1I3Z995</accession>
<organism evidence="1 2">
    <name type="scientific">Methylocapsa palsarum</name>
    <dbReference type="NCBI Taxonomy" id="1612308"/>
    <lineage>
        <taxon>Bacteria</taxon>
        <taxon>Pseudomonadati</taxon>
        <taxon>Pseudomonadota</taxon>
        <taxon>Alphaproteobacteria</taxon>
        <taxon>Hyphomicrobiales</taxon>
        <taxon>Beijerinckiaceae</taxon>
        <taxon>Methylocapsa</taxon>
    </lineage>
</organism>
<dbReference type="Gene3D" id="2.40.50.90">
    <property type="match status" value="1"/>
</dbReference>
<dbReference type="OrthoDB" id="7618306at2"/>
<protein>
    <submittedName>
        <fullName evidence="1">Nuclease homologue</fullName>
    </submittedName>
</protein>
<dbReference type="Proteomes" id="UP000198755">
    <property type="component" value="Unassembled WGS sequence"/>
</dbReference>
<dbReference type="AlphaFoldDB" id="A0A1I3Z995"/>
<evidence type="ECO:0000313" key="1">
    <source>
        <dbReference type="EMBL" id="SFK40595.1"/>
    </source>
</evidence>
<name>A0A1I3Z995_9HYPH</name>
<dbReference type="RefSeq" id="WP_091681692.1">
    <property type="nucleotide sequence ID" value="NZ_FOSN01000007.1"/>
</dbReference>
<gene>
    <name evidence="1" type="ORF">SAMN05444581_107168</name>
</gene>